<evidence type="ECO:0000313" key="3">
    <source>
        <dbReference type="EMBL" id="ADY60997.1"/>
    </source>
</evidence>
<dbReference type="SMART" id="SM00331">
    <property type="entry name" value="PP2C_SIG"/>
    <property type="match status" value="1"/>
</dbReference>
<evidence type="ECO:0000259" key="2">
    <source>
        <dbReference type="PROSITE" id="PS50006"/>
    </source>
</evidence>
<reference evidence="4" key="1">
    <citation type="submission" date="2011-02" db="EMBL/GenBank/DDBJ databases">
        <title>The complete genome of Planctomyces brasiliensis DSM 5305.</title>
        <authorList>
            <person name="Lucas S."/>
            <person name="Copeland A."/>
            <person name="Lapidus A."/>
            <person name="Bruce D."/>
            <person name="Goodwin L."/>
            <person name="Pitluck S."/>
            <person name="Kyrpides N."/>
            <person name="Mavromatis K."/>
            <person name="Pagani I."/>
            <person name="Ivanova N."/>
            <person name="Ovchinnikova G."/>
            <person name="Lu M."/>
            <person name="Detter J.C."/>
            <person name="Han C."/>
            <person name="Land M."/>
            <person name="Hauser L."/>
            <person name="Markowitz V."/>
            <person name="Cheng J.-F."/>
            <person name="Hugenholtz P."/>
            <person name="Woyke T."/>
            <person name="Wu D."/>
            <person name="Tindall B."/>
            <person name="Pomrenke H.G."/>
            <person name="Brambilla E."/>
            <person name="Klenk H.-P."/>
            <person name="Eisen J.A."/>
        </authorList>
    </citation>
    <scope>NUCLEOTIDE SEQUENCE [LARGE SCALE GENOMIC DNA]</scope>
    <source>
        <strain evidence="4">ATCC 49424 / DSM 5305 / JCM 21570 / NBRC 103401 / IFAM 1448</strain>
    </source>
</reference>
<dbReference type="Proteomes" id="UP000006860">
    <property type="component" value="Chromosome"/>
</dbReference>
<proteinExistence type="predicted"/>
<dbReference type="PROSITE" id="PS50006">
    <property type="entry name" value="FHA_DOMAIN"/>
    <property type="match status" value="1"/>
</dbReference>
<evidence type="ECO:0000313" key="4">
    <source>
        <dbReference type="Proteomes" id="UP000006860"/>
    </source>
</evidence>
<gene>
    <name evidence="3" type="ordered locus">Plabr_3400</name>
</gene>
<dbReference type="OrthoDB" id="247273at2"/>
<dbReference type="eggNOG" id="COG2208">
    <property type="taxonomic scope" value="Bacteria"/>
</dbReference>
<dbReference type="Pfam" id="PF07228">
    <property type="entry name" value="SpoIIE"/>
    <property type="match status" value="1"/>
</dbReference>
<dbReference type="CDD" id="cd00060">
    <property type="entry name" value="FHA"/>
    <property type="match status" value="1"/>
</dbReference>
<dbReference type="Gene3D" id="2.60.200.20">
    <property type="match status" value="1"/>
</dbReference>
<dbReference type="SUPFAM" id="SSF81606">
    <property type="entry name" value="PP2C-like"/>
    <property type="match status" value="1"/>
</dbReference>
<protein>
    <submittedName>
        <fullName evidence="3">Protein serine/threonine phosphatase with GAF(S) sensor(S)</fullName>
    </submittedName>
</protein>
<dbReference type="Gene3D" id="3.60.40.10">
    <property type="entry name" value="PPM-type phosphatase domain"/>
    <property type="match status" value="1"/>
</dbReference>
<dbReference type="SMART" id="SM00065">
    <property type="entry name" value="GAF"/>
    <property type="match status" value="1"/>
</dbReference>
<sequence>MPRLMILQGGQAIPRDITQPETVLGRLPECDVQLDSNMVSRRHAKLCQQGESYLIEDLGSGNGTFVNGKRIEGQTALKHGDRLKLGPILLRFESASAPSGPDATAADDDLSDFGQFTIDVSGENGTNTIMGVAENASGFGMLDVHPEAKLKAIIEISRSLAGTVDLDNLLPKILDTLFGIFPHADRGCILLKDEQSGQMVPRAIKHRKPTEDDSVKLSRTILNSVLEERKGILSADATSDARFEASESISNLTIRSMMCVPLLNQQGEPMGVINIDTQNPISQFRQEDLDLLLAVAGQAALSYETAKLMASYAEKQKQDSEMRIAANVQHALLPECFPELEGYEFYASYEAAQAVGGDYYDVIRLDDDRICVAFGDVAGKGVPAALVMSRLSSVVRSTMAFVQDVAVAAAEINNHMCAKAVEGRFVTFVLIVLNGKTNEISVVNAGHMSPMFRKADGSVEEFDEETVGLPIGVLEDFEYEEVKHTISPGEIVTIYTDGVSEAMNFENDLYGIEQIKKIVSGTTGSAADVGEAVLKDVKRHADGRPQNDDITLLSFGRC</sequence>
<dbReference type="Pfam" id="PF00498">
    <property type="entry name" value="FHA"/>
    <property type="match status" value="1"/>
</dbReference>
<keyword evidence="4" id="KW-1185">Reference proteome</keyword>
<dbReference type="KEGG" id="pbs:Plabr_3400"/>
<accession>F0SM42</accession>
<dbReference type="AlphaFoldDB" id="F0SM42"/>
<keyword evidence="1" id="KW-0378">Hydrolase</keyword>
<dbReference type="PANTHER" id="PTHR43156">
    <property type="entry name" value="STAGE II SPORULATION PROTEIN E-RELATED"/>
    <property type="match status" value="1"/>
</dbReference>
<name>F0SM42_RUBBR</name>
<evidence type="ECO:0000256" key="1">
    <source>
        <dbReference type="ARBA" id="ARBA00022801"/>
    </source>
</evidence>
<dbReference type="eggNOG" id="COG1716">
    <property type="taxonomic scope" value="Bacteria"/>
</dbReference>
<feature type="domain" description="FHA" evidence="2">
    <location>
        <begin position="22"/>
        <end position="71"/>
    </location>
</feature>
<dbReference type="Gene3D" id="3.30.450.40">
    <property type="match status" value="1"/>
</dbReference>
<dbReference type="eggNOG" id="COG2203">
    <property type="taxonomic scope" value="Bacteria"/>
</dbReference>
<dbReference type="InterPro" id="IPR001932">
    <property type="entry name" value="PPM-type_phosphatase-like_dom"/>
</dbReference>
<dbReference type="EMBL" id="CP002546">
    <property type="protein sequence ID" value="ADY60997.1"/>
    <property type="molecule type" value="Genomic_DNA"/>
</dbReference>
<dbReference type="InterPro" id="IPR008984">
    <property type="entry name" value="SMAD_FHA_dom_sf"/>
</dbReference>
<dbReference type="InterPro" id="IPR052016">
    <property type="entry name" value="Bact_Sigma-Reg"/>
</dbReference>
<dbReference type="InterPro" id="IPR029016">
    <property type="entry name" value="GAF-like_dom_sf"/>
</dbReference>
<dbReference type="PANTHER" id="PTHR43156:SF2">
    <property type="entry name" value="STAGE II SPORULATION PROTEIN E"/>
    <property type="match status" value="1"/>
</dbReference>
<organism evidence="3 4">
    <name type="scientific">Rubinisphaera brasiliensis (strain ATCC 49424 / DSM 5305 / JCM 21570 / IAM 15109 / NBRC 103401 / IFAM 1448)</name>
    <name type="common">Planctomyces brasiliensis</name>
    <dbReference type="NCBI Taxonomy" id="756272"/>
    <lineage>
        <taxon>Bacteria</taxon>
        <taxon>Pseudomonadati</taxon>
        <taxon>Planctomycetota</taxon>
        <taxon>Planctomycetia</taxon>
        <taxon>Planctomycetales</taxon>
        <taxon>Planctomycetaceae</taxon>
        <taxon>Rubinisphaera</taxon>
    </lineage>
</organism>
<dbReference type="InterPro" id="IPR003018">
    <property type="entry name" value="GAF"/>
</dbReference>
<dbReference type="Pfam" id="PF01590">
    <property type="entry name" value="GAF"/>
    <property type="match status" value="1"/>
</dbReference>
<dbReference type="RefSeq" id="WP_013629716.1">
    <property type="nucleotide sequence ID" value="NC_015174.1"/>
</dbReference>
<dbReference type="SUPFAM" id="SSF49879">
    <property type="entry name" value="SMAD/FHA domain"/>
    <property type="match status" value="1"/>
</dbReference>
<dbReference type="InterPro" id="IPR000253">
    <property type="entry name" value="FHA_dom"/>
</dbReference>
<dbReference type="GO" id="GO:0016791">
    <property type="term" value="F:phosphatase activity"/>
    <property type="evidence" value="ECO:0007669"/>
    <property type="project" value="TreeGrafter"/>
</dbReference>
<dbReference type="STRING" id="756272.Plabr_3400"/>
<dbReference type="HOGENOM" id="CLU_000445_43_6_0"/>
<dbReference type="SMART" id="SM00240">
    <property type="entry name" value="FHA"/>
    <property type="match status" value="1"/>
</dbReference>
<dbReference type="SUPFAM" id="SSF55781">
    <property type="entry name" value="GAF domain-like"/>
    <property type="match status" value="1"/>
</dbReference>
<dbReference type="InterPro" id="IPR036457">
    <property type="entry name" value="PPM-type-like_dom_sf"/>
</dbReference>